<dbReference type="AlphaFoldDB" id="A0A1H1TUM7"/>
<evidence type="ECO:0000259" key="7">
    <source>
        <dbReference type="PROSITE" id="PS50850"/>
    </source>
</evidence>
<keyword evidence="9" id="KW-1185">Reference proteome</keyword>
<dbReference type="InterPro" id="IPR005828">
    <property type="entry name" value="MFS_sugar_transport-like"/>
</dbReference>
<comment type="subcellular location">
    <subcellularLocation>
        <location evidence="1">Cell membrane</location>
        <topology evidence="1">Multi-pass membrane protein</topology>
    </subcellularLocation>
</comment>
<reference evidence="8 9" key="1">
    <citation type="submission" date="2016-10" db="EMBL/GenBank/DDBJ databases">
        <authorList>
            <person name="de Groot N.N."/>
        </authorList>
    </citation>
    <scope>NUCLEOTIDE SEQUENCE [LARGE SCALE GENOMIC DNA]</scope>
    <source>
        <strain evidence="8 9">DSM 21800</strain>
    </source>
</reference>
<dbReference type="RefSeq" id="WP_091525241.1">
    <property type="nucleotide sequence ID" value="NZ_LT629772.1"/>
</dbReference>
<dbReference type="InterPro" id="IPR020846">
    <property type="entry name" value="MFS_dom"/>
</dbReference>
<evidence type="ECO:0000256" key="6">
    <source>
        <dbReference type="SAM" id="Phobius"/>
    </source>
</evidence>
<dbReference type="OrthoDB" id="9787026at2"/>
<feature type="transmembrane region" description="Helical" evidence="6">
    <location>
        <begin position="304"/>
        <end position="323"/>
    </location>
</feature>
<accession>A0A1H1TUM7</accession>
<feature type="transmembrane region" description="Helical" evidence="6">
    <location>
        <begin position="60"/>
        <end position="77"/>
    </location>
</feature>
<feature type="transmembrane region" description="Helical" evidence="6">
    <location>
        <begin position="147"/>
        <end position="168"/>
    </location>
</feature>
<dbReference type="Gene3D" id="1.20.1250.20">
    <property type="entry name" value="MFS general substrate transporter like domains"/>
    <property type="match status" value="2"/>
</dbReference>
<feature type="transmembrane region" description="Helical" evidence="6">
    <location>
        <begin position="329"/>
        <end position="353"/>
    </location>
</feature>
<protein>
    <submittedName>
        <fullName evidence="8">MFS transporter, putative metabolite transport protein</fullName>
    </submittedName>
</protein>
<gene>
    <name evidence="8" type="ORF">SAMN04489812_2526</name>
</gene>
<keyword evidence="5 6" id="KW-0472">Membrane</keyword>
<dbReference type="SUPFAM" id="SSF103473">
    <property type="entry name" value="MFS general substrate transporter"/>
    <property type="match status" value="1"/>
</dbReference>
<evidence type="ECO:0000256" key="2">
    <source>
        <dbReference type="ARBA" id="ARBA00010992"/>
    </source>
</evidence>
<feature type="transmembrane region" description="Helical" evidence="6">
    <location>
        <begin position="238"/>
        <end position="263"/>
    </location>
</feature>
<dbReference type="PROSITE" id="PS50850">
    <property type="entry name" value="MFS"/>
    <property type="match status" value="1"/>
</dbReference>
<evidence type="ECO:0000256" key="4">
    <source>
        <dbReference type="ARBA" id="ARBA00022989"/>
    </source>
</evidence>
<feature type="transmembrane region" description="Helical" evidence="6">
    <location>
        <begin position="397"/>
        <end position="415"/>
    </location>
</feature>
<dbReference type="GO" id="GO:0005351">
    <property type="term" value="F:carbohydrate:proton symporter activity"/>
    <property type="evidence" value="ECO:0007669"/>
    <property type="project" value="TreeGrafter"/>
</dbReference>
<evidence type="ECO:0000256" key="1">
    <source>
        <dbReference type="ARBA" id="ARBA00004651"/>
    </source>
</evidence>
<evidence type="ECO:0000313" key="8">
    <source>
        <dbReference type="EMBL" id="SDS63801.1"/>
    </source>
</evidence>
<dbReference type="STRING" id="630515.SAMN04489812_2526"/>
<dbReference type="Pfam" id="PF00083">
    <property type="entry name" value="Sugar_tr"/>
    <property type="match status" value="2"/>
</dbReference>
<dbReference type="PANTHER" id="PTHR48022:SF2">
    <property type="entry name" value="PLASTIDIC GLUCOSE TRANSPORTER 4"/>
    <property type="match status" value="1"/>
</dbReference>
<dbReference type="Proteomes" id="UP000199103">
    <property type="component" value="Chromosome I"/>
</dbReference>
<evidence type="ECO:0000313" key="9">
    <source>
        <dbReference type="Proteomes" id="UP000199103"/>
    </source>
</evidence>
<keyword evidence="3 6" id="KW-0812">Transmembrane</keyword>
<feature type="transmembrane region" description="Helical" evidence="6">
    <location>
        <begin position="24"/>
        <end position="48"/>
    </location>
</feature>
<sequence>MADIRSGDGAGGAYLQGRALRRRAALSAAGAFLDGYDLLIINAALLTLVPQFGLSGARTGMLTSLPFIGMVIGALAAGRLCDLFGRRRIYMIDVGCFLVITLLLAGAQEFWQLVILRFLLGVAIGMDMPTGTSMLAEFSPPKLLGRLTSLMQTVWVFGGMVAAIVGYILHELFGASSWRWMFASAAIPALIIAIARHSLPETPRWKAARSTVVPTAGLPGRRSGIAEILRTPAFRSAVGFFTVYWVVESFLGGPPFVYTALIFNKVLHFEASQALLLNAGLSFVYVLANVFAQFVILDRFGRKRLAAVVCTIAALGAIATGILGHTTVALVVAFGVFAVATQVAPVPFWPWSVEQLPTRIRATGQSIGSAGGKLGQFIGLNIFTTATIAGIGWTTYFVGVGVAFALLVVFVIVVGKETRGADLDALDAIDNSSPTRKEV</sequence>
<dbReference type="InterPro" id="IPR050360">
    <property type="entry name" value="MFS_Sugar_Transporters"/>
</dbReference>
<dbReference type="PANTHER" id="PTHR48022">
    <property type="entry name" value="PLASTIDIC GLUCOSE TRANSPORTER 4"/>
    <property type="match status" value="1"/>
</dbReference>
<organism evidence="8 9">
    <name type="scientific">Microlunatus soli</name>
    <dbReference type="NCBI Taxonomy" id="630515"/>
    <lineage>
        <taxon>Bacteria</taxon>
        <taxon>Bacillati</taxon>
        <taxon>Actinomycetota</taxon>
        <taxon>Actinomycetes</taxon>
        <taxon>Propionibacteriales</taxon>
        <taxon>Propionibacteriaceae</taxon>
        <taxon>Microlunatus</taxon>
    </lineage>
</organism>
<feature type="transmembrane region" description="Helical" evidence="6">
    <location>
        <begin position="89"/>
        <end position="108"/>
    </location>
</feature>
<name>A0A1H1TUM7_9ACTN</name>
<feature type="domain" description="Major facilitator superfamily (MFS) profile" evidence="7">
    <location>
        <begin position="23"/>
        <end position="419"/>
    </location>
</feature>
<dbReference type="InterPro" id="IPR036259">
    <property type="entry name" value="MFS_trans_sf"/>
</dbReference>
<proteinExistence type="inferred from homology"/>
<feature type="transmembrane region" description="Helical" evidence="6">
    <location>
        <begin position="374"/>
        <end position="391"/>
    </location>
</feature>
<dbReference type="GO" id="GO:0005886">
    <property type="term" value="C:plasma membrane"/>
    <property type="evidence" value="ECO:0007669"/>
    <property type="project" value="UniProtKB-SubCell"/>
</dbReference>
<evidence type="ECO:0000256" key="5">
    <source>
        <dbReference type="ARBA" id="ARBA00023136"/>
    </source>
</evidence>
<evidence type="ECO:0000256" key="3">
    <source>
        <dbReference type="ARBA" id="ARBA00022692"/>
    </source>
</evidence>
<feature type="transmembrane region" description="Helical" evidence="6">
    <location>
        <begin position="275"/>
        <end position="297"/>
    </location>
</feature>
<comment type="similarity">
    <text evidence="2">Belongs to the major facilitator superfamily. Sugar transporter (TC 2.A.1.1) family.</text>
</comment>
<dbReference type="EMBL" id="LT629772">
    <property type="protein sequence ID" value="SDS63801.1"/>
    <property type="molecule type" value="Genomic_DNA"/>
</dbReference>
<keyword evidence="4 6" id="KW-1133">Transmembrane helix</keyword>